<dbReference type="RefSeq" id="WP_238747036.1">
    <property type="nucleotide sequence ID" value="NZ_JAKOOW010000024.1"/>
</dbReference>
<protein>
    <submittedName>
        <fullName evidence="7">LemA family protein</fullName>
    </submittedName>
</protein>
<keyword evidence="5" id="KW-0472">Membrane</keyword>
<dbReference type="PANTHER" id="PTHR34478:SF1">
    <property type="entry name" value="PROTEIN LEMA"/>
    <property type="match status" value="1"/>
</dbReference>
<comment type="caution">
    <text evidence="7">The sequence shown here is derived from an EMBL/GenBank/DDBJ whole genome shotgun (WGS) entry which is preliminary data.</text>
</comment>
<evidence type="ECO:0000256" key="3">
    <source>
        <dbReference type="ARBA" id="ARBA00022692"/>
    </source>
</evidence>
<evidence type="ECO:0000256" key="1">
    <source>
        <dbReference type="ARBA" id="ARBA00004167"/>
    </source>
</evidence>
<gene>
    <name evidence="7" type="ORF">MB824_06390</name>
</gene>
<feature type="coiled-coil region" evidence="6">
    <location>
        <begin position="114"/>
        <end position="141"/>
    </location>
</feature>
<keyword evidence="4" id="KW-1133">Transmembrane helix</keyword>
<dbReference type="Pfam" id="PF04011">
    <property type="entry name" value="LemA"/>
    <property type="match status" value="1"/>
</dbReference>
<proteinExistence type="inferred from homology"/>
<dbReference type="Gene3D" id="1.20.1440.20">
    <property type="entry name" value="LemA-like domain"/>
    <property type="match status" value="1"/>
</dbReference>
<dbReference type="InterPro" id="IPR023353">
    <property type="entry name" value="LemA-like_dom_sf"/>
</dbReference>
<sequence length="190" mass="20840">MAWLLLLLIIAAAVVAVLIYNRLVGARNGYQNAFAQIGVQLKRRHDLIPNLAETAKAYLKHENDTFTQVSEARNQAAALLAAATPENTAALAQAENLLMQALRAVQVQLEAYPELQAAANMRQLAEEIASTENRIAFARQAYNDAVMEYNTLIQMFPHNLIAAQTGHGRPVQTLEFEDAADLAQAPQVSF</sequence>
<evidence type="ECO:0000313" key="8">
    <source>
        <dbReference type="Proteomes" id="UP001298424"/>
    </source>
</evidence>
<dbReference type="Proteomes" id="UP001298424">
    <property type="component" value="Unassembled WGS sequence"/>
</dbReference>
<reference evidence="7 8" key="1">
    <citation type="submission" date="2022-02" db="EMBL/GenBank/DDBJ databases">
        <title>Genome sequence data of Kingella unionensis sp. nov. strain CICC 24913 (CCUG 75125).</title>
        <authorList>
            <person name="Xiao M."/>
        </authorList>
    </citation>
    <scope>NUCLEOTIDE SEQUENCE [LARGE SCALE GENOMIC DNA]</scope>
    <source>
        <strain evidence="7 8">CICC 24913</strain>
    </source>
</reference>
<dbReference type="PANTHER" id="PTHR34478">
    <property type="entry name" value="PROTEIN LEMA"/>
    <property type="match status" value="1"/>
</dbReference>
<dbReference type="SUPFAM" id="SSF140478">
    <property type="entry name" value="LemA-like"/>
    <property type="match status" value="1"/>
</dbReference>
<comment type="subcellular location">
    <subcellularLocation>
        <location evidence="1">Membrane</location>
        <topology evidence="1">Single-pass membrane protein</topology>
    </subcellularLocation>
</comment>
<evidence type="ECO:0000256" key="6">
    <source>
        <dbReference type="SAM" id="Coils"/>
    </source>
</evidence>
<comment type="similarity">
    <text evidence="2">Belongs to the LemA family.</text>
</comment>
<dbReference type="InterPro" id="IPR007156">
    <property type="entry name" value="MamQ_LemA"/>
</dbReference>
<keyword evidence="3" id="KW-0812">Transmembrane</keyword>
<name>A0ABS9NMV0_9NEIS</name>
<evidence type="ECO:0000313" key="7">
    <source>
        <dbReference type="EMBL" id="MCG6504119.1"/>
    </source>
</evidence>
<keyword evidence="6" id="KW-0175">Coiled coil</keyword>
<evidence type="ECO:0000256" key="5">
    <source>
        <dbReference type="ARBA" id="ARBA00023136"/>
    </source>
</evidence>
<organism evidence="7 8">
    <name type="scientific">Kingella pumchi</name>
    <dbReference type="NCBI Taxonomy" id="2779506"/>
    <lineage>
        <taxon>Bacteria</taxon>
        <taxon>Pseudomonadati</taxon>
        <taxon>Pseudomonadota</taxon>
        <taxon>Betaproteobacteria</taxon>
        <taxon>Neisseriales</taxon>
        <taxon>Neisseriaceae</taxon>
        <taxon>Kingella</taxon>
    </lineage>
</organism>
<dbReference type="EMBL" id="JAKOOW010000024">
    <property type="protein sequence ID" value="MCG6504119.1"/>
    <property type="molecule type" value="Genomic_DNA"/>
</dbReference>
<keyword evidence="8" id="KW-1185">Reference proteome</keyword>
<evidence type="ECO:0000256" key="4">
    <source>
        <dbReference type="ARBA" id="ARBA00022989"/>
    </source>
</evidence>
<evidence type="ECO:0000256" key="2">
    <source>
        <dbReference type="ARBA" id="ARBA00008854"/>
    </source>
</evidence>
<accession>A0ABS9NMV0</accession>